<keyword evidence="1" id="KW-1133">Transmembrane helix</keyword>
<dbReference type="Proteomes" id="UP000244792">
    <property type="component" value="Chromosome"/>
</dbReference>
<dbReference type="OrthoDB" id="5412242at2"/>
<reference evidence="2 3" key="1">
    <citation type="submission" date="2017-04" db="EMBL/GenBank/DDBJ databases">
        <title>Genomic insights into metabolism of Thermodesulfobium acidiphilum.</title>
        <authorList>
            <person name="Toshchakov S.V."/>
            <person name="Frolov E.N."/>
            <person name="Kublanov I.V."/>
            <person name="Samarov N.I."/>
            <person name="Novikov A."/>
            <person name="Lebedinsky A.V."/>
            <person name="Bonch-Osmolovskaya E.A."/>
            <person name="Chernyh N.A."/>
        </authorList>
    </citation>
    <scope>NUCLEOTIDE SEQUENCE [LARGE SCALE GENOMIC DNA]</scope>
    <source>
        <strain evidence="2 3">3127-1</strain>
    </source>
</reference>
<feature type="transmembrane region" description="Helical" evidence="1">
    <location>
        <begin position="75"/>
        <end position="96"/>
    </location>
</feature>
<sequence>MTRYEKLTIFSFVAIGFVLGFAGSVIPNQKNLLLWTSSTSFQIQRLHIFFFNLIAGGTIILWFTKKETNFSKSTWLYLIISSIYAFSLFLNLYTVSLISGTLLIFIVESVRIKYFGILPFAFFDYKVRVCKKFHLASLLCLSIGIFLAQLAILNNYFIKIIPHDILPLNYFYLGFSFPLSLIIFSIIYDLIDNKNTIAFKLQKEISFWLVNLGVITFFVFIILKIVVGELICASLLIIYILFTAYLFIKNSKHFENKKFLLSGLMFLIITSITGFLMICLQFFYSNIQSYQTLNNFLLQIHGYLALYGWSLSGLIVIIRKLHIKNKFPNNTNIFFHWFLLAILVPLGIFNSWFALFSAILFTFYFWKILIK</sequence>
<proteinExistence type="predicted"/>
<evidence type="ECO:0000313" key="3">
    <source>
        <dbReference type="Proteomes" id="UP000244792"/>
    </source>
</evidence>
<evidence type="ECO:0000256" key="1">
    <source>
        <dbReference type="SAM" id="Phobius"/>
    </source>
</evidence>
<feature type="transmembrane region" description="Helical" evidence="1">
    <location>
        <begin position="170"/>
        <end position="191"/>
    </location>
</feature>
<feature type="transmembrane region" description="Helical" evidence="1">
    <location>
        <begin position="296"/>
        <end position="318"/>
    </location>
</feature>
<name>A0A2R4W150_THEAF</name>
<keyword evidence="1" id="KW-0472">Membrane</keyword>
<organism evidence="2 3">
    <name type="scientific">Thermodesulfobium acidiphilum</name>
    <dbReference type="NCBI Taxonomy" id="1794699"/>
    <lineage>
        <taxon>Bacteria</taxon>
        <taxon>Pseudomonadati</taxon>
        <taxon>Thermodesulfobiota</taxon>
        <taxon>Thermodesulfobiia</taxon>
        <taxon>Thermodesulfobiales</taxon>
        <taxon>Thermodesulfobiaceae</taxon>
        <taxon>Thermodesulfobium</taxon>
    </lineage>
</organism>
<feature type="transmembrane region" description="Helical" evidence="1">
    <location>
        <begin position="46"/>
        <end position="63"/>
    </location>
</feature>
<keyword evidence="1" id="KW-0812">Transmembrane</keyword>
<dbReference type="AlphaFoldDB" id="A0A2R4W150"/>
<dbReference type="EMBL" id="CP020921">
    <property type="protein sequence ID" value="AWB10436.1"/>
    <property type="molecule type" value="Genomic_DNA"/>
</dbReference>
<feature type="transmembrane region" description="Helical" evidence="1">
    <location>
        <begin position="7"/>
        <end position="26"/>
    </location>
</feature>
<evidence type="ECO:0008006" key="4">
    <source>
        <dbReference type="Google" id="ProtNLM"/>
    </source>
</evidence>
<feature type="transmembrane region" description="Helical" evidence="1">
    <location>
        <begin position="228"/>
        <end position="248"/>
    </location>
</feature>
<feature type="transmembrane region" description="Helical" evidence="1">
    <location>
        <begin position="135"/>
        <end position="158"/>
    </location>
</feature>
<feature type="transmembrane region" description="Helical" evidence="1">
    <location>
        <begin position="205"/>
        <end position="222"/>
    </location>
</feature>
<protein>
    <recommendedName>
        <fullName evidence="4">Cytochrome C and Quinol oxidase polypeptide I</fullName>
    </recommendedName>
</protein>
<evidence type="ECO:0000313" key="2">
    <source>
        <dbReference type="EMBL" id="AWB10436.1"/>
    </source>
</evidence>
<dbReference type="RefSeq" id="WP_108309233.1">
    <property type="nucleotide sequence ID" value="NZ_CP020921.1"/>
</dbReference>
<feature type="transmembrane region" description="Helical" evidence="1">
    <location>
        <begin position="338"/>
        <end position="366"/>
    </location>
</feature>
<dbReference type="KEGG" id="taci:TDSAC_1087"/>
<keyword evidence="3" id="KW-1185">Reference proteome</keyword>
<accession>A0A2R4W150</accession>
<gene>
    <name evidence="2" type="ORF">TDSAC_1087</name>
</gene>
<feature type="transmembrane region" description="Helical" evidence="1">
    <location>
        <begin position="260"/>
        <end position="284"/>
    </location>
</feature>
<feature type="transmembrane region" description="Helical" evidence="1">
    <location>
        <begin position="102"/>
        <end position="123"/>
    </location>
</feature>